<protein>
    <submittedName>
        <fullName evidence="5">Aldo/keto reductase</fullName>
    </submittedName>
</protein>
<dbReference type="SUPFAM" id="SSF51430">
    <property type="entry name" value="NAD(P)-linked oxidoreductase"/>
    <property type="match status" value="1"/>
</dbReference>
<name>A0ABD5X3H5_9EURY</name>
<dbReference type="GeneID" id="79270732"/>
<evidence type="ECO:0000256" key="3">
    <source>
        <dbReference type="ARBA" id="ARBA00023002"/>
    </source>
</evidence>
<dbReference type="PIRSF" id="PIRSF000097">
    <property type="entry name" value="AKR"/>
    <property type="match status" value="1"/>
</dbReference>
<feature type="domain" description="NADP-dependent oxidoreductase" evidence="4">
    <location>
        <begin position="9"/>
        <end position="251"/>
    </location>
</feature>
<sequence length="266" mass="28887">MGPVSSRSLGFGTAGFESRSVAVQSVREALDVGYRHLDTAQQYSHTAAIGEAIAESDVPREEIFIATKLHSKNLTHDAVLTETRSILDRLGLDTIDLLYVHWPAHTYDPEETFGAMGELVESGAVRHVGGCNFTADLLREAVSVSPVPLCANQIEMHPFLPQDDLLETCRAEGVDVVAHTPLAGGAVFGSDVLRDIATERDATVAQVVLAWLLARGAYPIPKATGDHIGENYAATALALTPEERARIDAIETERRVVDYEFAPWNR</sequence>
<evidence type="ECO:0000313" key="6">
    <source>
        <dbReference type="Proteomes" id="UP001596388"/>
    </source>
</evidence>
<dbReference type="Gene3D" id="3.20.20.100">
    <property type="entry name" value="NADP-dependent oxidoreductase domain"/>
    <property type="match status" value="1"/>
</dbReference>
<keyword evidence="6" id="KW-1185">Reference proteome</keyword>
<comment type="caution">
    <text evidence="5">The sequence shown here is derived from an EMBL/GenBank/DDBJ whole genome shotgun (WGS) entry which is preliminary data.</text>
</comment>
<dbReference type="PANTHER" id="PTHR43827:SF3">
    <property type="entry name" value="NADP-DEPENDENT OXIDOREDUCTASE DOMAIN-CONTAINING PROTEIN"/>
    <property type="match status" value="1"/>
</dbReference>
<keyword evidence="2" id="KW-0521">NADP</keyword>
<dbReference type="Pfam" id="PF00248">
    <property type="entry name" value="Aldo_ket_red"/>
    <property type="match status" value="1"/>
</dbReference>
<dbReference type="AlphaFoldDB" id="A0ABD5X3H5"/>
<dbReference type="RefSeq" id="WP_276237153.1">
    <property type="nucleotide sequence ID" value="NZ_CP119989.1"/>
</dbReference>
<dbReference type="Proteomes" id="UP001596388">
    <property type="component" value="Unassembled WGS sequence"/>
</dbReference>
<evidence type="ECO:0000256" key="2">
    <source>
        <dbReference type="ARBA" id="ARBA00022857"/>
    </source>
</evidence>
<evidence type="ECO:0000313" key="5">
    <source>
        <dbReference type="EMBL" id="MFC7098344.1"/>
    </source>
</evidence>
<dbReference type="GO" id="GO:0016616">
    <property type="term" value="F:oxidoreductase activity, acting on the CH-OH group of donors, NAD or NADP as acceptor"/>
    <property type="evidence" value="ECO:0007669"/>
    <property type="project" value="UniProtKB-ARBA"/>
</dbReference>
<proteinExistence type="inferred from homology"/>
<organism evidence="5 6">
    <name type="scientific">Halobaculum marinum</name>
    <dbReference type="NCBI Taxonomy" id="3031996"/>
    <lineage>
        <taxon>Archaea</taxon>
        <taxon>Methanobacteriati</taxon>
        <taxon>Methanobacteriota</taxon>
        <taxon>Stenosarchaea group</taxon>
        <taxon>Halobacteria</taxon>
        <taxon>Halobacteriales</taxon>
        <taxon>Haloferacaceae</taxon>
        <taxon>Halobaculum</taxon>
    </lineage>
</organism>
<gene>
    <name evidence="5" type="ORF">ACFQKD_13615</name>
</gene>
<keyword evidence="3" id="KW-0560">Oxidoreductase</keyword>
<evidence type="ECO:0000259" key="4">
    <source>
        <dbReference type="Pfam" id="PF00248"/>
    </source>
</evidence>
<reference evidence="5 6" key="1">
    <citation type="journal article" date="2019" name="Int. J. Syst. Evol. Microbiol.">
        <title>The Global Catalogue of Microorganisms (GCM) 10K type strain sequencing project: providing services to taxonomists for standard genome sequencing and annotation.</title>
        <authorList>
            <consortium name="The Broad Institute Genomics Platform"/>
            <consortium name="The Broad Institute Genome Sequencing Center for Infectious Disease"/>
            <person name="Wu L."/>
            <person name="Ma J."/>
        </authorList>
    </citation>
    <scope>NUCLEOTIDE SEQUENCE [LARGE SCALE GENOMIC DNA]</scope>
    <source>
        <strain evidence="5 6">DT55</strain>
    </source>
</reference>
<evidence type="ECO:0000256" key="1">
    <source>
        <dbReference type="ARBA" id="ARBA00007905"/>
    </source>
</evidence>
<dbReference type="InterPro" id="IPR023210">
    <property type="entry name" value="NADP_OxRdtase_dom"/>
</dbReference>
<accession>A0ABD5X3H5</accession>
<dbReference type="EMBL" id="JBHTAG010000003">
    <property type="protein sequence ID" value="MFC7098344.1"/>
    <property type="molecule type" value="Genomic_DNA"/>
</dbReference>
<comment type="similarity">
    <text evidence="1">Belongs to the aldo/keto reductase family.</text>
</comment>
<dbReference type="PANTHER" id="PTHR43827">
    <property type="entry name" value="2,5-DIKETO-D-GLUCONIC ACID REDUCTASE"/>
    <property type="match status" value="1"/>
</dbReference>
<dbReference type="InterPro" id="IPR036812">
    <property type="entry name" value="NAD(P)_OxRdtase_dom_sf"/>
</dbReference>
<dbReference type="PRINTS" id="PR00069">
    <property type="entry name" value="ALDKETRDTASE"/>
</dbReference>
<dbReference type="InterPro" id="IPR020471">
    <property type="entry name" value="AKR"/>
</dbReference>